<evidence type="ECO:0000313" key="1">
    <source>
        <dbReference type="EMBL" id="CAD0206660.1"/>
    </source>
</evidence>
<organism evidence="1 2">
    <name type="scientific">Chrysodeixis includens</name>
    <name type="common">Soybean looper</name>
    <name type="synonym">Pseudoplusia includens</name>
    <dbReference type="NCBI Taxonomy" id="689277"/>
    <lineage>
        <taxon>Eukaryota</taxon>
        <taxon>Metazoa</taxon>
        <taxon>Ecdysozoa</taxon>
        <taxon>Arthropoda</taxon>
        <taxon>Hexapoda</taxon>
        <taxon>Insecta</taxon>
        <taxon>Pterygota</taxon>
        <taxon>Neoptera</taxon>
        <taxon>Endopterygota</taxon>
        <taxon>Lepidoptera</taxon>
        <taxon>Glossata</taxon>
        <taxon>Ditrysia</taxon>
        <taxon>Noctuoidea</taxon>
        <taxon>Noctuidae</taxon>
        <taxon>Plusiinae</taxon>
        <taxon>Chrysodeixis</taxon>
    </lineage>
</organism>
<keyword evidence="2" id="KW-1185">Reference proteome</keyword>
<dbReference type="EMBL" id="LR824032">
    <property type="protein sequence ID" value="CAD0206660.1"/>
    <property type="molecule type" value="Genomic_DNA"/>
</dbReference>
<proteinExistence type="predicted"/>
<evidence type="ECO:0000313" key="2">
    <source>
        <dbReference type="Proteomes" id="UP001154114"/>
    </source>
</evidence>
<gene>
    <name evidence="1" type="ORF">CINC_LOCUS8952</name>
</gene>
<protein>
    <submittedName>
        <fullName evidence="1">Uncharacterized protein</fullName>
    </submittedName>
</protein>
<dbReference type="Proteomes" id="UP001154114">
    <property type="component" value="Chromosome 29"/>
</dbReference>
<name>A0A9N8Q102_CHRIL</name>
<dbReference type="AlphaFoldDB" id="A0A9N8Q102"/>
<accession>A0A9N8Q102</accession>
<sequence length="197" mass="20205">MSDGSKFGPTFVNGSASNSWLSSLVSASRISGVNSADFKSWTIFSSHIWPSLGNSFGQTLFSKLCSSIEACGISGVSSLTSSWSDVWPSLGNNVGLVSVSSLGLIFGAVVGVISDGSSFWPFFGSNVWSSSGNISGSISICSMDEVSRQCLDAPGDIPGGSKFRPLFGPHIGPKSGQIIGPINIPGICSLAGANRIG</sequence>
<reference evidence="1" key="1">
    <citation type="submission" date="2021-12" db="EMBL/GenBank/DDBJ databases">
        <authorList>
            <person name="King R."/>
        </authorList>
    </citation>
    <scope>NUCLEOTIDE SEQUENCE</scope>
</reference>